<evidence type="ECO:0000313" key="2">
    <source>
        <dbReference type="Proteomes" id="UP000006614"/>
    </source>
</evidence>
<proteinExistence type="predicted"/>
<dbReference type="AlphaFoldDB" id="A0AAD2YAB4"/>
<accession>A0AAD2YAB4</accession>
<gene>
    <name evidence="1" type="ORF">HMPREF1126_1456</name>
</gene>
<dbReference type="EMBL" id="ALJO01000006">
    <property type="protein sequence ID" value="EJP25918.1"/>
    <property type="molecule type" value="Genomic_DNA"/>
</dbReference>
<name>A0AAD2YAB4_STRAP</name>
<comment type="caution">
    <text evidence="1">The sequence shown here is derived from an EMBL/GenBank/DDBJ whole genome shotgun (WGS) entry which is preliminary data.</text>
</comment>
<dbReference type="Proteomes" id="UP000006614">
    <property type="component" value="Unassembled WGS sequence"/>
</dbReference>
<organism evidence="1 2">
    <name type="scientific">Streptococcus anginosus SK1138</name>
    <dbReference type="NCBI Taxonomy" id="1161422"/>
    <lineage>
        <taxon>Bacteria</taxon>
        <taxon>Bacillati</taxon>
        <taxon>Bacillota</taxon>
        <taxon>Bacilli</taxon>
        <taxon>Lactobacillales</taxon>
        <taxon>Streptococcaceae</taxon>
        <taxon>Streptococcus</taxon>
        <taxon>Streptococcus anginosus group</taxon>
    </lineage>
</organism>
<sequence length="55" mass="6541">MKQENQHHVEEFPQSWIQTNFGGFLYELDKFLHQIGNDNVVFDNNSCQNDVDELQ</sequence>
<reference evidence="1 2" key="1">
    <citation type="submission" date="2012-07" db="EMBL/GenBank/DDBJ databases">
        <authorList>
            <person name="Durkin A.S."/>
            <person name="McCorrison J."/>
            <person name="Torralba M."/>
            <person name="Gillis M."/>
            <person name="Methe B."/>
            <person name="Sutton G."/>
            <person name="Nelson K.E."/>
        </authorList>
    </citation>
    <scope>NUCLEOTIDE SEQUENCE [LARGE SCALE GENOMIC DNA]</scope>
    <source>
        <strain evidence="1 2">SK1138</strain>
    </source>
</reference>
<evidence type="ECO:0000313" key="1">
    <source>
        <dbReference type="EMBL" id="EJP25918.1"/>
    </source>
</evidence>
<protein>
    <submittedName>
        <fullName evidence="1">Uncharacterized protein</fullName>
    </submittedName>
</protein>